<dbReference type="GO" id="GO:0005525">
    <property type="term" value="F:GTP binding"/>
    <property type="evidence" value="ECO:0007669"/>
    <property type="project" value="InterPro"/>
</dbReference>
<accession>A0A3B8N421</accession>
<dbReference type="EMBL" id="DLVE01000050">
    <property type="protein sequence ID" value="HAA83865.1"/>
    <property type="molecule type" value="Genomic_DNA"/>
</dbReference>
<evidence type="ECO:0000313" key="2">
    <source>
        <dbReference type="EMBL" id="HAA83865.1"/>
    </source>
</evidence>
<dbReference type="PANTHER" id="PTHR43185:SF1">
    <property type="entry name" value="FE(2+) TRANSPORTER FEOB"/>
    <property type="match status" value="1"/>
</dbReference>
<dbReference type="PROSITE" id="PS51711">
    <property type="entry name" value="G_FEOB"/>
    <property type="match status" value="1"/>
</dbReference>
<protein>
    <submittedName>
        <fullName evidence="2">Ferrous iron transport protein B</fullName>
    </submittedName>
</protein>
<feature type="non-terminal residue" evidence="2">
    <location>
        <position position="74"/>
    </location>
</feature>
<feature type="domain" description="FeoB-type G" evidence="1">
    <location>
        <begin position="3"/>
        <end position="74"/>
    </location>
</feature>
<proteinExistence type="predicted"/>
<comment type="caution">
    <text evidence="2">The sequence shown here is derived from an EMBL/GenBank/DDBJ whole genome shotgun (WGS) entry which is preliminary data.</text>
</comment>
<dbReference type="InterPro" id="IPR006073">
    <property type="entry name" value="GTP-bd"/>
</dbReference>
<dbReference type="Proteomes" id="UP000257240">
    <property type="component" value="Unassembled WGS sequence"/>
</dbReference>
<evidence type="ECO:0000313" key="3">
    <source>
        <dbReference type="Proteomes" id="UP000257240"/>
    </source>
</evidence>
<sequence length="74" mass="8160">MKEIKIAVVGNPNTGKSSLINAIAKANLQVGNWPGVTVEKKQAKLSYKDYILHFIDLPGTYSLTPYTTLVKRIV</sequence>
<dbReference type="GO" id="GO:0005886">
    <property type="term" value="C:plasma membrane"/>
    <property type="evidence" value="ECO:0007669"/>
    <property type="project" value="TreeGrafter"/>
</dbReference>
<dbReference type="SUPFAM" id="SSF52540">
    <property type="entry name" value="P-loop containing nucleoside triphosphate hydrolases"/>
    <property type="match status" value="1"/>
</dbReference>
<dbReference type="Gene3D" id="3.40.50.300">
    <property type="entry name" value="P-loop containing nucleotide triphosphate hydrolases"/>
    <property type="match status" value="1"/>
</dbReference>
<dbReference type="PANTHER" id="PTHR43185">
    <property type="entry name" value="FERROUS IRON TRANSPORT PROTEIN B"/>
    <property type="match status" value="1"/>
</dbReference>
<dbReference type="AlphaFoldDB" id="A0A3B8N421"/>
<dbReference type="InterPro" id="IPR030389">
    <property type="entry name" value="G_FEOB_dom"/>
</dbReference>
<name>A0A3B8N421_9BACT</name>
<gene>
    <name evidence="2" type="ORF">DCE01_03660</name>
</gene>
<dbReference type="GO" id="GO:0015093">
    <property type="term" value="F:ferrous iron transmembrane transporter activity"/>
    <property type="evidence" value="ECO:0007669"/>
    <property type="project" value="TreeGrafter"/>
</dbReference>
<organism evidence="2 3">
    <name type="scientific">Thermodesulfobacterium commune</name>
    <dbReference type="NCBI Taxonomy" id="1741"/>
    <lineage>
        <taxon>Bacteria</taxon>
        <taxon>Pseudomonadati</taxon>
        <taxon>Thermodesulfobacteriota</taxon>
        <taxon>Thermodesulfobacteria</taxon>
        <taxon>Thermodesulfobacteriales</taxon>
        <taxon>Thermodesulfobacteriaceae</taxon>
        <taxon>Thermodesulfobacterium</taxon>
    </lineage>
</organism>
<reference evidence="2 3" key="1">
    <citation type="journal article" date="2018" name="Nat. Biotechnol.">
        <title>A standardized bacterial taxonomy based on genome phylogeny substantially revises the tree of life.</title>
        <authorList>
            <person name="Parks D.H."/>
            <person name="Chuvochina M."/>
            <person name="Waite D.W."/>
            <person name="Rinke C."/>
            <person name="Skarshewski A."/>
            <person name="Chaumeil P.A."/>
            <person name="Hugenholtz P."/>
        </authorList>
    </citation>
    <scope>NUCLEOTIDE SEQUENCE [LARGE SCALE GENOMIC DNA]</scope>
    <source>
        <strain evidence="2">UBA12529</strain>
    </source>
</reference>
<dbReference type="PRINTS" id="PR00326">
    <property type="entry name" value="GTP1OBG"/>
</dbReference>
<dbReference type="Pfam" id="PF02421">
    <property type="entry name" value="FeoB_N"/>
    <property type="match status" value="1"/>
</dbReference>
<dbReference type="InterPro" id="IPR027417">
    <property type="entry name" value="P-loop_NTPase"/>
</dbReference>
<dbReference type="InterPro" id="IPR050860">
    <property type="entry name" value="FeoB_GTPase"/>
</dbReference>
<evidence type="ECO:0000259" key="1">
    <source>
        <dbReference type="PROSITE" id="PS51711"/>
    </source>
</evidence>